<keyword evidence="2" id="KW-1185">Reference proteome</keyword>
<gene>
    <name evidence="1" type="ORF">NJ959_15800</name>
</gene>
<protein>
    <submittedName>
        <fullName evidence="1">Uncharacterized protein</fullName>
    </submittedName>
</protein>
<evidence type="ECO:0000313" key="2">
    <source>
        <dbReference type="Proteomes" id="UP001204953"/>
    </source>
</evidence>
<name>A0AAE3KN36_9CYAN</name>
<sequence length="118" mass="13807">LSRFQPTLAIRQRIYSLAGFRVYFHYRQWLKPLSHSSSQLKLTEIWKLSRFQPTLAIRQRIYSLAVYWLSNSGAKSELKLKKKQFSFKIPLLIPFKVTLKKGDLAGYPTHQIIGIKSP</sequence>
<evidence type="ECO:0000313" key="1">
    <source>
        <dbReference type="EMBL" id="MCP2729899.1"/>
    </source>
</evidence>
<feature type="non-terminal residue" evidence="1">
    <location>
        <position position="1"/>
    </location>
</feature>
<reference evidence="1" key="1">
    <citation type="submission" date="2022-06" db="EMBL/GenBank/DDBJ databases">
        <title>New cyanobacteria of genus Symplocastrum in benthos of Lake Baikal.</title>
        <authorList>
            <person name="Sorokovikova E."/>
            <person name="Tikhonova I."/>
            <person name="Krasnopeev A."/>
            <person name="Evseev P."/>
            <person name="Gladkikh A."/>
            <person name="Belykh O."/>
        </authorList>
    </citation>
    <scope>NUCLEOTIDE SEQUENCE</scope>
    <source>
        <strain evidence="1">BBK-W-15</strain>
    </source>
</reference>
<comment type="caution">
    <text evidence="1">The sequence shown here is derived from an EMBL/GenBank/DDBJ whole genome shotgun (WGS) entry which is preliminary data.</text>
</comment>
<dbReference type="Proteomes" id="UP001204953">
    <property type="component" value="Unassembled WGS sequence"/>
</dbReference>
<proteinExistence type="predicted"/>
<organism evidence="1 2">
    <name type="scientific">Limnofasciculus baicalensis BBK-W-15</name>
    <dbReference type="NCBI Taxonomy" id="2699891"/>
    <lineage>
        <taxon>Bacteria</taxon>
        <taxon>Bacillati</taxon>
        <taxon>Cyanobacteriota</taxon>
        <taxon>Cyanophyceae</taxon>
        <taxon>Coleofasciculales</taxon>
        <taxon>Coleofasciculaceae</taxon>
        <taxon>Limnofasciculus</taxon>
        <taxon>Limnofasciculus baicalensis</taxon>
    </lineage>
</organism>
<dbReference type="AlphaFoldDB" id="A0AAE3KN36"/>
<dbReference type="RefSeq" id="WP_254012673.1">
    <property type="nucleotide sequence ID" value="NZ_JAMZMM010000152.1"/>
</dbReference>
<accession>A0AAE3KN36</accession>
<dbReference type="EMBL" id="JAMZMM010000152">
    <property type="protein sequence ID" value="MCP2729899.1"/>
    <property type="molecule type" value="Genomic_DNA"/>
</dbReference>